<dbReference type="UniPathway" id="UPA00031">
    <property type="reaction ID" value="UER00014"/>
</dbReference>
<feature type="active site" description="Proton acceptor" evidence="12 14">
    <location>
        <position position="329"/>
    </location>
</feature>
<feature type="binding site" evidence="12 16">
    <location>
        <position position="240"/>
    </location>
    <ligand>
        <name>substrate</name>
    </ligand>
</feature>
<dbReference type="NCBIfam" id="TIGR00069">
    <property type="entry name" value="hisD"/>
    <property type="match status" value="1"/>
</dbReference>
<dbReference type="Gene3D" id="1.20.5.1300">
    <property type="match status" value="1"/>
</dbReference>
<feature type="binding site" evidence="12 16">
    <location>
        <position position="417"/>
    </location>
    <ligand>
        <name>substrate</name>
    </ligand>
</feature>
<protein>
    <recommendedName>
        <fullName evidence="4 12">Histidinol dehydrogenase</fullName>
        <shortName evidence="12">HDH</shortName>
        <ecNumber evidence="4 12">1.1.1.23</ecNumber>
    </recommendedName>
</protein>
<keyword evidence="8 12" id="KW-0560">Oxidoreductase</keyword>
<dbReference type="GO" id="GO:0000105">
    <property type="term" value="P:L-histidine biosynthetic process"/>
    <property type="evidence" value="ECO:0007669"/>
    <property type="project" value="UniProtKB-UniRule"/>
</dbReference>
<evidence type="ECO:0000256" key="1">
    <source>
        <dbReference type="ARBA" id="ARBA00003850"/>
    </source>
</evidence>
<dbReference type="HAMAP" id="MF_01024">
    <property type="entry name" value="HisD"/>
    <property type="match status" value="1"/>
</dbReference>
<feature type="binding site" evidence="12 15">
    <location>
        <position position="129"/>
    </location>
    <ligand>
        <name>NAD(+)</name>
        <dbReference type="ChEBI" id="CHEBI:57540"/>
    </ligand>
</feature>
<dbReference type="CDD" id="cd06572">
    <property type="entry name" value="Histidinol_dh"/>
    <property type="match status" value="1"/>
</dbReference>
<dbReference type="PROSITE" id="PS00611">
    <property type="entry name" value="HISOL_DEHYDROGENASE"/>
    <property type="match status" value="1"/>
</dbReference>
<evidence type="ECO:0000256" key="13">
    <source>
        <dbReference type="PIRNR" id="PIRNR000099"/>
    </source>
</evidence>
<keyword evidence="9 12" id="KW-0520">NAD</keyword>
<accession>A0A432W803</accession>
<evidence type="ECO:0000256" key="2">
    <source>
        <dbReference type="ARBA" id="ARBA00004940"/>
    </source>
</evidence>
<comment type="similarity">
    <text evidence="3 12 13 18">Belongs to the histidinol dehydrogenase family.</text>
</comment>
<dbReference type="PANTHER" id="PTHR21256:SF2">
    <property type="entry name" value="HISTIDINE BIOSYNTHESIS TRIFUNCTIONAL PROTEIN"/>
    <property type="match status" value="1"/>
</dbReference>
<feature type="binding site" evidence="12 17">
    <location>
        <position position="363"/>
    </location>
    <ligand>
        <name>Zn(2+)</name>
        <dbReference type="ChEBI" id="CHEBI:29105"/>
    </ligand>
</feature>
<keyword evidence="7 12" id="KW-0862">Zinc</keyword>
<feature type="binding site" evidence="12 17">
    <location>
        <position position="422"/>
    </location>
    <ligand>
        <name>Zn(2+)</name>
        <dbReference type="ChEBI" id="CHEBI:29105"/>
    </ligand>
</feature>
<organism evidence="19 20">
    <name type="scientific">Aliidiomarina minuta</name>
    <dbReference type="NCBI Taxonomy" id="880057"/>
    <lineage>
        <taxon>Bacteria</taxon>
        <taxon>Pseudomonadati</taxon>
        <taxon>Pseudomonadota</taxon>
        <taxon>Gammaproteobacteria</taxon>
        <taxon>Alteromonadales</taxon>
        <taxon>Idiomarinaceae</taxon>
        <taxon>Aliidiomarina</taxon>
    </lineage>
</organism>
<dbReference type="EC" id="1.1.1.23" evidence="4 12"/>
<evidence type="ECO:0000256" key="9">
    <source>
        <dbReference type="ARBA" id="ARBA00023027"/>
    </source>
</evidence>
<dbReference type="GO" id="GO:0005829">
    <property type="term" value="C:cytosol"/>
    <property type="evidence" value="ECO:0007669"/>
    <property type="project" value="TreeGrafter"/>
</dbReference>
<keyword evidence="20" id="KW-1185">Reference proteome</keyword>
<dbReference type="FunFam" id="3.40.50.1980:FF:000002">
    <property type="entry name" value="Histidinol dehydrogenase, chloroplastic"/>
    <property type="match status" value="1"/>
</dbReference>
<dbReference type="FunFam" id="3.40.50.1980:FF:000001">
    <property type="entry name" value="Histidinol dehydrogenase"/>
    <property type="match status" value="1"/>
</dbReference>
<feature type="active site" description="Proton acceptor" evidence="12 14">
    <location>
        <position position="330"/>
    </location>
</feature>
<evidence type="ECO:0000256" key="15">
    <source>
        <dbReference type="PIRSR" id="PIRSR000099-2"/>
    </source>
</evidence>
<dbReference type="RefSeq" id="WP_126802997.1">
    <property type="nucleotide sequence ID" value="NZ_PIPL01000001.1"/>
</dbReference>
<feature type="binding site" evidence="12 17">
    <location>
        <position position="265"/>
    </location>
    <ligand>
        <name>Zn(2+)</name>
        <dbReference type="ChEBI" id="CHEBI:29105"/>
    </ligand>
</feature>
<reference evidence="19 20" key="1">
    <citation type="journal article" date="2011" name="Front. Microbiol.">
        <title>Genomic signatures of strain selection and enhancement in Bacillus atrophaeus var. globigii, a historical biowarfare simulant.</title>
        <authorList>
            <person name="Gibbons H.S."/>
            <person name="Broomall S.M."/>
            <person name="McNew L.A."/>
            <person name="Daligault H."/>
            <person name="Chapman C."/>
            <person name="Bruce D."/>
            <person name="Karavis M."/>
            <person name="Krepps M."/>
            <person name="McGregor P.A."/>
            <person name="Hong C."/>
            <person name="Park K.H."/>
            <person name="Akmal A."/>
            <person name="Feldman A."/>
            <person name="Lin J.S."/>
            <person name="Chang W.E."/>
            <person name="Higgs B.W."/>
            <person name="Demirev P."/>
            <person name="Lindquist J."/>
            <person name="Liem A."/>
            <person name="Fochler E."/>
            <person name="Read T.D."/>
            <person name="Tapia R."/>
            <person name="Johnson S."/>
            <person name="Bishop-Lilly K.A."/>
            <person name="Detter C."/>
            <person name="Han C."/>
            <person name="Sozhamannan S."/>
            <person name="Rosenzweig C.N."/>
            <person name="Skowronski E.W."/>
        </authorList>
    </citation>
    <scope>NUCLEOTIDE SEQUENCE [LARGE SCALE GENOMIC DNA]</scope>
    <source>
        <strain evidence="19 20">MLST1</strain>
    </source>
</reference>
<feature type="binding site" evidence="12 17">
    <location>
        <position position="262"/>
    </location>
    <ligand>
        <name>Zn(2+)</name>
        <dbReference type="ChEBI" id="CHEBI:29105"/>
    </ligand>
</feature>
<evidence type="ECO:0000256" key="14">
    <source>
        <dbReference type="PIRSR" id="PIRSR000099-1"/>
    </source>
</evidence>
<dbReference type="OrthoDB" id="9805269at2"/>
<feature type="binding site" evidence="12 15">
    <location>
        <position position="214"/>
    </location>
    <ligand>
        <name>NAD(+)</name>
        <dbReference type="ChEBI" id="CHEBI:57540"/>
    </ligand>
</feature>
<evidence type="ECO:0000256" key="17">
    <source>
        <dbReference type="PIRSR" id="PIRSR000099-4"/>
    </source>
</evidence>
<dbReference type="GO" id="GO:0008270">
    <property type="term" value="F:zinc ion binding"/>
    <property type="evidence" value="ECO:0007669"/>
    <property type="project" value="UniProtKB-UniRule"/>
</dbReference>
<evidence type="ECO:0000256" key="7">
    <source>
        <dbReference type="ARBA" id="ARBA00022833"/>
    </source>
</evidence>
<feature type="binding site" evidence="12 16">
    <location>
        <position position="330"/>
    </location>
    <ligand>
        <name>substrate</name>
    </ligand>
</feature>
<evidence type="ECO:0000256" key="11">
    <source>
        <dbReference type="ARBA" id="ARBA00049489"/>
    </source>
</evidence>
<dbReference type="Pfam" id="PF00815">
    <property type="entry name" value="Histidinol_dh"/>
    <property type="match status" value="1"/>
</dbReference>
<comment type="caution">
    <text evidence="19">The sequence shown here is derived from an EMBL/GenBank/DDBJ whole genome shotgun (WGS) entry which is preliminary data.</text>
</comment>
<feature type="binding site" evidence="12 16">
    <location>
        <position position="363"/>
    </location>
    <ligand>
        <name>substrate</name>
    </ligand>
</feature>
<evidence type="ECO:0000256" key="4">
    <source>
        <dbReference type="ARBA" id="ARBA00012965"/>
    </source>
</evidence>
<dbReference type="GO" id="GO:0051287">
    <property type="term" value="F:NAD binding"/>
    <property type="evidence" value="ECO:0007669"/>
    <property type="project" value="InterPro"/>
</dbReference>
<feature type="binding site" evidence="12 16">
    <location>
        <position position="262"/>
    </location>
    <ligand>
        <name>substrate</name>
    </ligand>
</feature>
<proteinExistence type="inferred from homology"/>
<keyword evidence="6 12" id="KW-0479">Metal-binding</keyword>
<dbReference type="InterPro" id="IPR016161">
    <property type="entry name" value="Ald_DH/histidinol_DH"/>
</dbReference>
<evidence type="ECO:0000256" key="18">
    <source>
        <dbReference type="RuleBase" id="RU004175"/>
    </source>
</evidence>
<evidence type="ECO:0000256" key="16">
    <source>
        <dbReference type="PIRSR" id="PIRSR000099-3"/>
    </source>
</evidence>
<dbReference type="InterPro" id="IPR022695">
    <property type="entry name" value="Histidinol_DH_monofunct"/>
</dbReference>
<comment type="cofactor">
    <cofactor evidence="12 17">
        <name>Zn(2+)</name>
        <dbReference type="ChEBI" id="CHEBI:29105"/>
    </cofactor>
    <text evidence="12 17">Binds 1 zinc ion per subunit.</text>
</comment>
<dbReference type="SUPFAM" id="SSF53720">
    <property type="entry name" value="ALDH-like"/>
    <property type="match status" value="1"/>
</dbReference>
<feature type="binding site" evidence="12 16">
    <location>
        <position position="265"/>
    </location>
    <ligand>
        <name>substrate</name>
    </ligand>
</feature>
<evidence type="ECO:0000256" key="10">
    <source>
        <dbReference type="ARBA" id="ARBA00023102"/>
    </source>
</evidence>
<evidence type="ECO:0000256" key="12">
    <source>
        <dbReference type="HAMAP-Rule" id="MF_01024"/>
    </source>
</evidence>
<dbReference type="AlphaFoldDB" id="A0A432W803"/>
<feature type="binding site" evidence="12 16">
    <location>
        <position position="422"/>
    </location>
    <ligand>
        <name>substrate</name>
    </ligand>
</feature>
<feature type="binding site" evidence="12 15">
    <location>
        <position position="191"/>
    </location>
    <ligand>
        <name>NAD(+)</name>
        <dbReference type="ChEBI" id="CHEBI:57540"/>
    </ligand>
</feature>
<gene>
    <name evidence="12 19" type="primary">hisD</name>
    <name evidence="19" type="ORF">CWE09_05560</name>
</gene>
<dbReference type="GO" id="GO:0004399">
    <property type="term" value="F:histidinol dehydrogenase activity"/>
    <property type="evidence" value="ECO:0007669"/>
    <property type="project" value="UniProtKB-UniRule"/>
</dbReference>
<keyword evidence="5 12" id="KW-0028">Amino-acid biosynthesis</keyword>
<evidence type="ECO:0000313" key="20">
    <source>
        <dbReference type="Proteomes" id="UP000288293"/>
    </source>
</evidence>
<name>A0A432W803_9GAMM</name>
<evidence type="ECO:0000256" key="8">
    <source>
        <dbReference type="ARBA" id="ARBA00023002"/>
    </source>
</evidence>
<evidence type="ECO:0000256" key="6">
    <source>
        <dbReference type="ARBA" id="ARBA00022723"/>
    </source>
</evidence>
<comment type="pathway">
    <text evidence="2 12">Amino-acid biosynthesis; L-histidine biosynthesis; L-histidine from 5-phospho-alpha-D-ribose 1-diphosphate: step 9/9.</text>
</comment>
<evidence type="ECO:0000256" key="5">
    <source>
        <dbReference type="ARBA" id="ARBA00022605"/>
    </source>
</evidence>
<dbReference type="PANTHER" id="PTHR21256">
    <property type="entry name" value="HISTIDINOL DEHYDROGENASE HDH"/>
    <property type="match status" value="1"/>
</dbReference>
<dbReference type="PRINTS" id="PR00083">
    <property type="entry name" value="HOLDHDRGNASE"/>
</dbReference>
<dbReference type="Gene3D" id="3.40.50.1980">
    <property type="entry name" value="Nitrogenase molybdenum iron protein domain"/>
    <property type="match status" value="2"/>
</dbReference>
<dbReference type="InterPro" id="IPR012131">
    <property type="entry name" value="Hstdl_DH"/>
</dbReference>
<dbReference type="EMBL" id="PIPL01000001">
    <property type="protein sequence ID" value="RUO26182.1"/>
    <property type="molecule type" value="Genomic_DNA"/>
</dbReference>
<dbReference type="InterPro" id="IPR001692">
    <property type="entry name" value="Histidinol_DH_CS"/>
</dbReference>
<comment type="catalytic activity">
    <reaction evidence="11 12">
        <text>L-histidinol + 2 NAD(+) + H2O = L-histidine + 2 NADH + 3 H(+)</text>
        <dbReference type="Rhea" id="RHEA:20641"/>
        <dbReference type="ChEBI" id="CHEBI:15377"/>
        <dbReference type="ChEBI" id="CHEBI:15378"/>
        <dbReference type="ChEBI" id="CHEBI:57540"/>
        <dbReference type="ChEBI" id="CHEBI:57595"/>
        <dbReference type="ChEBI" id="CHEBI:57699"/>
        <dbReference type="ChEBI" id="CHEBI:57945"/>
        <dbReference type="EC" id="1.1.1.23"/>
    </reaction>
</comment>
<sequence>MIAQAVIWNQLSSSEQQQRLSRPAQQASQQLMAQVQAIINDVQRDGDKALLEYTQRFDKVSLTRPRLEQEQVAALAAQTPQAVKEAIDLAYANIKAFHQAQQPQNVVMETMPGVRCEQRFAALEKVGLYIPGGSASLPSTVLMCGVPAQIAGCQERVLISPPDASGQLRPAICYAAQLCGVTQVFLGGGAQAIAALAYGTASIPAVDKIIGPGNSYVTAAKQLVSQIPGGPAIDLPAGPSELLVIADDSAEAEFVAADLLSQAEHGPDSQALLLSPDAAMVEAVRKELERQLAELPRAEITAQALTSSSLIVTESLQQAAEISQRYAPEHLSLQIRDANSWIERTNKAGSVFVGHYAPESGGDYATGTNHVLPTYGYARNYSSLGLLDFYRRYTVQELTPAGLAALAPAITTLAAEEELDAHRLAVTRRMQSARMQKDAGGNS</sequence>
<comment type="function">
    <text evidence="1 12">Catalyzes the sequential NAD-dependent oxidations of L-histidinol to L-histidinaldehyde and then to L-histidine.</text>
</comment>
<keyword evidence="10 12" id="KW-0368">Histidine biosynthesis</keyword>
<dbReference type="PIRSF" id="PIRSF000099">
    <property type="entry name" value="Histidinol_dh"/>
    <property type="match status" value="1"/>
</dbReference>
<evidence type="ECO:0000313" key="19">
    <source>
        <dbReference type="EMBL" id="RUO26182.1"/>
    </source>
</evidence>
<evidence type="ECO:0000256" key="3">
    <source>
        <dbReference type="ARBA" id="ARBA00010178"/>
    </source>
</evidence>
<dbReference type="Proteomes" id="UP000288293">
    <property type="component" value="Unassembled WGS sequence"/>
</dbReference>